<protein>
    <submittedName>
        <fullName evidence="1">Uncharacterized protein</fullName>
    </submittedName>
</protein>
<dbReference type="EMBL" id="GGEC01003729">
    <property type="protein sequence ID" value="MBW84212.1"/>
    <property type="molecule type" value="Transcribed_RNA"/>
</dbReference>
<name>A0A2P2ISL1_RHIMU</name>
<organism evidence="1">
    <name type="scientific">Rhizophora mucronata</name>
    <name type="common">Asiatic mangrove</name>
    <dbReference type="NCBI Taxonomy" id="61149"/>
    <lineage>
        <taxon>Eukaryota</taxon>
        <taxon>Viridiplantae</taxon>
        <taxon>Streptophyta</taxon>
        <taxon>Embryophyta</taxon>
        <taxon>Tracheophyta</taxon>
        <taxon>Spermatophyta</taxon>
        <taxon>Magnoliopsida</taxon>
        <taxon>eudicotyledons</taxon>
        <taxon>Gunneridae</taxon>
        <taxon>Pentapetalae</taxon>
        <taxon>rosids</taxon>
        <taxon>fabids</taxon>
        <taxon>Malpighiales</taxon>
        <taxon>Rhizophoraceae</taxon>
        <taxon>Rhizophora</taxon>
    </lineage>
</organism>
<reference evidence="1" key="1">
    <citation type="submission" date="2018-02" db="EMBL/GenBank/DDBJ databases">
        <title>Rhizophora mucronata_Transcriptome.</title>
        <authorList>
            <person name="Meera S.P."/>
            <person name="Sreeshan A."/>
            <person name="Augustine A."/>
        </authorList>
    </citation>
    <scope>NUCLEOTIDE SEQUENCE</scope>
    <source>
        <tissue evidence="1">Leaf</tissue>
    </source>
</reference>
<sequence length="69" mass="7552">MNKASIGSLLGYDVQVGVETPCNTVRELLVTQGKVLYYGDHLLNPFVPKPGGAMVSFNSDYVSYCEMSF</sequence>
<accession>A0A2P2ISL1</accession>
<evidence type="ECO:0000313" key="1">
    <source>
        <dbReference type="EMBL" id="MBW84212.1"/>
    </source>
</evidence>
<proteinExistence type="predicted"/>
<dbReference type="AlphaFoldDB" id="A0A2P2ISL1"/>